<evidence type="ECO:0000256" key="7">
    <source>
        <dbReference type="PIRSR" id="PIRSR611782-1"/>
    </source>
</evidence>
<feature type="domain" description="PDZ" evidence="11">
    <location>
        <begin position="286"/>
        <end position="363"/>
    </location>
</feature>
<evidence type="ECO:0000256" key="2">
    <source>
        <dbReference type="ARBA" id="ARBA00022670"/>
    </source>
</evidence>
<dbReference type="STRING" id="1576369.SAMN05421753_10866"/>
<feature type="region of interest" description="Disordered" evidence="9">
    <location>
        <begin position="69"/>
        <end position="88"/>
    </location>
</feature>
<dbReference type="PANTHER" id="PTHR22939:SF129">
    <property type="entry name" value="SERINE PROTEASE HTRA2, MITOCHONDRIAL"/>
    <property type="match status" value="1"/>
</dbReference>
<feature type="binding site" evidence="8">
    <location>
        <begin position="240"/>
        <end position="242"/>
    </location>
    <ligand>
        <name>substrate</name>
    </ligand>
</feature>
<dbReference type="SUPFAM" id="SSF50494">
    <property type="entry name" value="Trypsin-like serine proteases"/>
    <property type="match status" value="1"/>
</dbReference>
<feature type="domain" description="PDZ" evidence="11">
    <location>
        <begin position="406"/>
        <end position="469"/>
    </location>
</feature>
<dbReference type="InterPro" id="IPR036034">
    <property type="entry name" value="PDZ_sf"/>
</dbReference>
<dbReference type="OrthoDB" id="248175at2"/>
<evidence type="ECO:0000256" key="5">
    <source>
        <dbReference type="ARBA" id="ARBA00022801"/>
    </source>
</evidence>
<comment type="similarity">
    <text evidence="1">Belongs to the peptidase S1C family.</text>
</comment>
<keyword evidence="13" id="KW-1185">Reference proteome</keyword>
<feature type="compositionally biased region" description="Polar residues" evidence="9">
    <location>
        <begin position="69"/>
        <end position="85"/>
    </location>
</feature>
<dbReference type="NCBIfam" id="TIGR02037">
    <property type="entry name" value="degP_htrA_DO"/>
    <property type="match status" value="1"/>
</dbReference>
<dbReference type="EMBL" id="FOQD01000008">
    <property type="protein sequence ID" value="SFI35185.1"/>
    <property type="molecule type" value="Genomic_DNA"/>
</dbReference>
<dbReference type="GO" id="GO:0006508">
    <property type="term" value="P:proteolysis"/>
    <property type="evidence" value="ECO:0007669"/>
    <property type="project" value="UniProtKB-KW"/>
</dbReference>
<dbReference type="PANTHER" id="PTHR22939">
    <property type="entry name" value="SERINE PROTEASE FAMILY S1C HTRA-RELATED"/>
    <property type="match status" value="1"/>
</dbReference>
<evidence type="ECO:0000313" key="13">
    <source>
        <dbReference type="Proteomes" id="UP000199518"/>
    </source>
</evidence>
<evidence type="ECO:0000256" key="1">
    <source>
        <dbReference type="ARBA" id="ARBA00010541"/>
    </source>
</evidence>
<name>A0A1I3HHG8_9PLAN</name>
<dbReference type="SMART" id="SM00228">
    <property type="entry name" value="PDZ"/>
    <property type="match status" value="2"/>
</dbReference>
<proteinExistence type="inferred from homology"/>
<dbReference type="InterPro" id="IPR009003">
    <property type="entry name" value="Peptidase_S1_PA"/>
</dbReference>
<evidence type="ECO:0000256" key="9">
    <source>
        <dbReference type="SAM" id="MobiDB-lite"/>
    </source>
</evidence>
<sequence length="512" mass="54423">MKVRNNLALLLTTAGGICLGAAAVGVSQPAPPNPALAPAPAHSPEDLSIAFRQVSQRVLPAVVSISTQSKPAQITQAPSGGSRNGSRPEERMFREFFGEDPRFEQFFQQGGPQAAPPQQGAGSGFIVDPKGIILTNSHVVEGADVVTVKLQDGREIQAESWNFDPRSDVAIVRIKSDETLPSLTLGDSNQMQIGDWVLALGNPFNVGTTVTSGIISATGRGPGINEREQYLQTDAAINPGNSGGPLINLYGEVVGINTAISSRSGGYDGIGFAIPSQNVRWVAEQLIAHGEVKRSYLGVQLQELTNELRSQFNVPVGKGALVLEVLADTPAEKAKLQPGDIVLDFNGRTVVDRDDLVDAVERSAPNKTYDMHVLRDGKEVTVAVKLESMPGDYTAALRRARVNDKPTEQAKPDNQEISKLGLEVSELNGELSEQLGLEKDAKGVVVRNVKGSSPAAEAGLQSGDLIQRVGTTIVKSTAEFRDAVNSADLGKGLLLHIKRGKNSAFIVVKNVK</sequence>
<dbReference type="PROSITE" id="PS50106">
    <property type="entry name" value="PDZ"/>
    <property type="match status" value="2"/>
</dbReference>
<evidence type="ECO:0000259" key="11">
    <source>
        <dbReference type="PROSITE" id="PS50106"/>
    </source>
</evidence>
<dbReference type="Gene3D" id="2.40.10.120">
    <property type="match status" value="1"/>
</dbReference>
<reference evidence="13" key="1">
    <citation type="submission" date="2016-10" db="EMBL/GenBank/DDBJ databases">
        <authorList>
            <person name="Varghese N."/>
            <person name="Submissions S."/>
        </authorList>
    </citation>
    <scope>NUCLEOTIDE SEQUENCE [LARGE SCALE GENOMIC DNA]</scope>
    <source>
        <strain evidence="13">DSM 26348</strain>
    </source>
</reference>
<dbReference type="RefSeq" id="WP_092050309.1">
    <property type="nucleotide sequence ID" value="NZ_FOQD01000008.1"/>
</dbReference>
<dbReference type="Pfam" id="PF13180">
    <property type="entry name" value="PDZ_2"/>
    <property type="match status" value="2"/>
</dbReference>
<evidence type="ECO:0000256" key="10">
    <source>
        <dbReference type="SAM" id="SignalP"/>
    </source>
</evidence>
<keyword evidence="4" id="KW-0677">Repeat</keyword>
<evidence type="ECO:0000256" key="3">
    <source>
        <dbReference type="ARBA" id="ARBA00022729"/>
    </source>
</evidence>
<evidence type="ECO:0000256" key="4">
    <source>
        <dbReference type="ARBA" id="ARBA00022737"/>
    </source>
</evidence>
<dbReference type="Gene3D" id="2.30.42.10">
    <property type="match status" value="2"/>
</dbReference>
<feature type="active site" description="Charge relay system" evidence="7">
    <location>
        <position position="242"/>
    </location>
</feature>
<keyword evidence="5" id="KW-0378">Hydrolase</keyword>
<dbReference type="InterPro" id="IPR011782">
    <property type="entry name" value="Pept_S1C_Do"/>
</dbReference>
<feature type="binding site" evidence="8">
    <location>
        <position position="168"/>
    </location>
    <ligand>
        <name>substrate</name>
    </ligand>
</feature>
<dbReference type="SUPFAM" id="SSF50156">
    <property type="entry name" value="PDZ domain-like"/>
    <property type="match status" value="2"/>
</dbReference>
<evidence type="ECO:0000256" key="8">
    <source>
        <dbReference type="PIRSR" id="PIRSR611782-2"/>
    </source>
</evidence>
<feature type="active site" description="Charge relay system" evidence="7">
    <location>
        <position position="168"/>
    </location>
</feature>
<protein>
    <submittedName>
        <fullName evidence="12">Serine protease Do</fullName>
    </submittedName>
</protein>
<feature type="binding site" evidence="8">
    <location>
        <position position="138"/>
    </location>
    <ligand>
        <name>substrate</name>
    </ligand>
</feature>
<dbReference type="Pfam" id="PF13365">
    <property type="entry name" value="Trypsin_2"/>
    <property type="match status" value="1"/>
</dbReference>
<evidence type="ECO:0000256" key="6">
    <source>
        <dbReference type="ARBA" id="ARBA00022825"/>
    </source>
</evidence>
<feature type="chain" id="PRO_5011538266" evidence="10">
    <location>
        <begin position="24"/>
        <end position="512"/>
    </location>
</feature>
<dbReference type="AlphaFoldDB" id="A0A1I3HHG8"/>
<feature type="active site" description="Charge relay system" evidence="7">
    <location>
        <position position="138"/>
    </location>
</feature>
<dbReference type="GO" id="GO:0004252">
    <property type="term" value="F:serine-type endopeptidase activity"/>
    <property type="evidence" value="ECO:0007669"/>
    <property type="project" value="InterPro"/>
</dbReference>
<keyword evidence="3 10" id="KW-0732">Signal</keyword>
<dbReference type="PRINTS" id="PR00834">
    <property type="entry name" value="PROTEASES2C"/>
</dbReference>
<evidence type="ECO:0000313" key="12">
    <source>
        <dbReference type="EMBL" id="SFI35185.1"/>
    </source>
</evidence>
<feature type="signal peptide" evidence="10">
    <location>
        <begin position="1"/>
        <end position="23"/>
    </location>
</feature>
<dbReference type="InterPro" id="IPR001478">
    <property type="entry name" value="PDZ"/>
</dbReference>
<organism evidence="12 13">
    <name type="scientific">Planctomicrobium piriforme</name>
    <dbReference type="NCBI Taxonomy" id="1576369"/>
    <lineage>
        <taxon>Bacteria</taxon>
        <taxon>Pseudomonadati</taxon>
        <taxon>Planctomycetota</taxon>
        <taxon>Planctomycetia</taxon>
        <taxon>Planctomycetales</taxon>
        <taxon>Planctomycetaceae</taxon>
        <taxon>Planctomicrobium</taxon>
    </lineage>
</organism>
<keyword evidence="6" id="KW-0720">Serine protease</keyword>
<dbReference type="InterPro" id="IPR001940">
    <property type="entry name" value="Peptidase_S1C"/>
</dbReference>
<gene>
    <name evidence="12" type="ORF">SAMN05421753_10866</name>
</gene>
<keyword evidence="2 12" id="KW-0645">Protease</keyword>
<dbReference type="Proteomes" id="UP000199518">
    <property type="component" value="Unassembled WGS sequence"/>
</dbReference>
<accession>A0A1I3HHG8</accession>